<dbReference type="EnsemblProtists" id="HpaT810814">
    <property type="protein sequence ID" value="HpaP810814"/>
    <property type="gene ID" value="HpaG810814"/>
</dbReference>
<name>M4BWB3_HYAAE</name>
<reference evidence="3" key="1">
    <citation type="journal article" date="2010" name="Science">
        <title>Signatures of adaptation to obligate biotrophy in the Hyaloperonospora arabidopsidis genome.</title>
        <authorList>
            <person name="Baxter L."/>
            <person name="Tripathy S."/>
            <person name="Ishaque N."/>
            <person name="Boot N."/>
            <person name="Cabral A."/>
            <person name="Kemen E."/>
            <person name="Thines M."/>
            <person name="Ah-Fong A."/>
            <person name="Anderson R."/>
            <person name="Badejoko W."/>
            <person name="Bittner-Eddy P."/>
            <person name="Boore J.L."/>
            <person name="Chibucos M.C."/>
            <person name="Coates M."/>
            <person name="Dehal P."/>
            <person name="Delehaunty K."/>
            <person name="Dong S."/>
            <person name="Downton P."/>
            <person name="Dumas B."/>
            <person name="Fabro G."/>
            <person name="Fronick C."/>
            <person name="Fuerstenberg S.I."/>
            <person name="Fulton L."/>
            <person name="Gaulin E."/>
            <person name="Govers F."/>
            <person name="Hughes L."/>
            <person name="Humphray S."/>
            <person name="Jiang R.H."/>
            <person name="Judelson H."/>
            <person name="Kamoun S."/>
            <person name="Kyung K."/>
            <person name="Meijer H."/>
            <person name="Minx P."/>
            <person name="Morris P."/>
            <person name="Nelson J."/>
            <person name="Phuntumart V."/>
            <person name="Qutob D."/>
            <person name="Rehmany A."/>
            <person name="Rougon-Cardoso A."/>
            <person name="Ryden P."/>
            <person name="Torto-Alalibo T."/>
            <person name="Studholme D."/>
            <person name="Wang Y."/>
            <person name="Win J."/>
            <person name="Wood J."/>
            <person name="Clifton S.W."/>
            <person name="Rogers J."/>
            <person name="Van den Ackerveken G."/>
            <person name="Jones J.D."/>
            <person name="McDowell J.M."/>
            <person name="Beynon J."/>
            <person name="Tyler B.M."/>
        </authorList>
    </citation>
    <scope>NUCLEOTIDE SEQUENCE [LARGE SCALE GENOMIC DNA]</scope>
    <source>
        <strain evidence="3">Emoy2</strain>
    </source>
</reference>
<protein>
    <submittedName>
        <fullName evidence="2">Uncharacterized protein</fullName>
    </submittedName>
</protein>
<evidence type="ECO:0000313" key="2">
    <source>
        <dbReference type="EnsemblProtists" id="HpaP810814"/>
    </source>
</evidence>
<keyword evidence="1" id="KW-0472">Membrane</keyword>
<feature type="transmembrane region" description="Helical" evidence="1">
    <location>
        <begin position="39"/>
        <end position="66"/>
    </location>
</feature>
<evidence type="ECO:0000256" key="1">
    <source>
        <dbReference type="SAM" id="Phobius"/>
    </source>
</evidence>
<dbReference type="Proteomes" id="UP000011713">
    <property type="component" value="Unassembled WGS sequence"/>
</dbReference>
<dbReference type="HOGENOM" id="CLU_1800166_0_0_1"/>
<reference evidence="2" key="2">
    <citation type="submission" date="2015-06" db="UniProtKB">
        <authorList>
            <consortium name="EnsemblProtists"/>
        </authorList>
    </citation>
    <scope>IDENTIFICATION</scope>
    <source>
        <strain evidence="2">Emoy2</strain>
    </source>
</reference>
<accession>M4BWB3</accession>
<evidence type="ECO:0000313" key="3">
    <source>
        <dbReference type="Proteomes" id="UP000011713"/>
    </source>
</evidence>
<keyword evidence="1" id="KW-1133">Transmembrane helix</keyword>
<dbReference type="EMBL" id="JH597996">
    <property type="status" value="NOT_ANNOTATED_CDS"/>
    <property type="molecule type" value="Genomic_DNA"/>
</dbReference>
<dbReference type="AlphaFoldDB" id="M4BWB3"/>
<dbReference type="VEuPathDB" id="FungiDB:HpaG810814"/>
<sequence length="144" mass="15719">MGSLLFNAALLGGGFVLGRVRLLPLAAQALDELIALSALRMVVMATLVTLLVAFYVLVILLPLCWVANQSVCLIRFDGSWSAYRMLSMDDVDAVRLMMGKSTSLGAGFGTRDDQVVNYANLNTRQDIVRRGEVGATKCCLHFKY</sequence>
<organism evidence="2 3">
    <name type="scientific">Hyaloperonospora arabidopsidis (strain Emoy2)</name>
    <name type="common">Downy mildew agent</name>
    <name type="synonym">Peronospora arabidopsidis</name>
    <dbReference type="NCBI Taxonomy" id="559515"/>
    <lineage>
        <taxon>Eukaryota</taxon>
        <taxon>Sar</taxon>
        <taxon>Stramenopiles</taxon>
        <taxon>Oomycota</taxon>
        <taxon>Peronosporomycetes</taxon>
        <taxon>Peronosporales</taxon>
        <taxon>Peronosporaceae</taxon>
        <taxon>Hyaloperonospora</taxon>
    </lineage>
</organism>
<keyword evidence="1" id="KW-0812">Transmembrane</keyword>
<keyword evidence="3" id="KW-1185">Reference proteome</keyword>
<proteinExistence type="predicted"/>
<dbReference type="InParanoid" id="M4BWB3"/>